<protein>
    <submittedName>
        <fullName evidence="1">Uncharacterized protein</fullName>
    </submittedName>
</protein>
<name>A0AAN9KW11_CANGL</name>
<evidence type="ECO:0000313" key="1">
    <source>
        <dbReference type="EMBL" id="KAK7323467.1"/>
    </source>
</evidence>
<dbReference type="Proteomes" id="UP001367508">
    <property type="component" value="Unassembled WGS sequence"/>
</dbReference>
<comment type="caution">
    <text evidence="1">The sequence shown here is derived from an EMBL/GenBank/DDBJ whole genome shotgun (WGS) entry which is preliminary data.</text>
</comment>
<keyword evidence="2" id="KW-1185">Reference proteome</keyword>
<sequence length="121" mass="13879">MTMRSTSRGFHYELSIGVHHCLQAYCYAILGERRKLMKEVFSERSYRDVGISLHISKAQLLGIREEYEPVKSRQNHSSLFAMVPLSKIQGRKKNPFCYDPIIQDPGMLVCEVQELPFGGIS</sequence>
<dbReference type="AlphaFoldDB" id="A0AAN9KW11"/>
<proteinExistence type="predicted"/>
<dbReference type="EMBL" id="JAYMYQ010000006">
    <property type="protein sequence ID" value="KAK7323467.1"/>
    <property type="molecule type" value="Genomic_DNA"/>
</dbReference>
<gene>
    <name evidence="1" type="ORF">VNO77_26941</name>
</gene>
<reference evidence="1 2" key="1">
    <citation type="submission" date="2024-01" db="EMBL/GenBank/DDBJ databases">
        <title>The genomes of 5 underutilized Papilionoideae crops provide insights into root nodulation and disease resistanc.</title>
        <authorList>
            <person name="Jiang F."/>
        </authorList>
    </citation>
    <scope>NUCLEOTIDE SEQUENCE [LARGE SCALE GENOMIC DNA]</scope>
    <source>
        <strain evidence="1">LVBAO_FW01</strain>
        <tissue evidence="1">Leaves</tissue>
    </source>
</reference>
<accession>A0AAN9KW11</accession>
<organism evidence="1 2">
    <name type="scientific">Canavalia gladiata</name>
    <name type="common">Sword bean</name>
    <name type="synonym">Dolichos gladiatus</name>
    <dbReference type="NCBI Taxonomy" id="3824"/>
    <lineage>
        <taxon>Eukaryota</taxon>
        <taxon>Viridiplantae</taxon>
        <taxon>Streptophyta</taxon>
        <taxon>Embryophyta</taxon>
        <taxon>Tracheophyta</taxon>
        <taxon>Spermatophyta</taxon>
        <taxon>Magnoliopsida</taxon>
        <taxon>eudicotyledons</taxon>
        <taxon>Gunneridae</taxon>
        <taxon>Pentapetalae</taxon>
        <taxon>rosids</taxon>
        <taxon>fabids</taxon>
        <taxon>Fabales</taxon>
        <taxon>Fabaceae</taxon>
        <taxon>Papilionoideae</taxon>
        <taxon>50 kb inversion clade</taxon>
        <taxon>NPAAA clade</taxon>
        <taxon>indigoferoid/millettioid clade</taxon>
        <taxon>Phaseoleae</taxon>
        <taxon>Canavalia</taxon>
    </lineage>
</organism>
<evidence type="ECO:0000313" key="2">
    <source>
        <dbReference type="Proteomes" id="UP001367508"/>
    </source>
</evidence>